<feature type="transmembrane region" description="Helical" evidence="1">
    <location>
        <begin position="128"/>
        <end position="150"/>
    </location>
</feature>
<feature type="transmembrane region" description="Helical" evidence="1">
    <location>
        <begin position="349"/>
        <end position="369"/>
    </location>
</feature>
<protein>
    <submittedName>
        <fullName evidence="2">Uncharacterized protein</fullName>
    </submittedName>
</protein>
<keyword evidence="1" id="KW-0812">Transmembrane</keyword>
<feature type="transmembrane region" description="Helical" evidence="1">
    <location>
        <begin position="252"/>
        <end position="273"/>
    </location>
</feature>
<sequence length="380" mass="41214">MGMGTGAMDFIERYLEAVAAQLPTDEREDIVAELRDLILSRVEAQEEELGRALTDDEKEAILQEIGHPLVVAARYRKGPDSLIGPELFPYWLFGAKAGLMVVAGVQILVLILRVLGEPDDFGQAIAQGFHGFFAGALTLLGALTLAGAVLEHYDIKPAWLTQWRVRDLPAFGLADPAKWGAAVAGSSKAKADWLPKARYWGKRAGRETPGDALWSLIAGVVFILWWIGVLHVPGLDHFGLRSGDMTVTAAPIWTVLFAPILAWVVAGTAADAMSLIQPRAVRLQAFFKIPVAMGGLWIGWSLFMAGHWFTLSQGGRTALVEGGLTNVSFEALRALNGAGRGLEETAMTLSTMLSLVLAAMMLALVLEILKQMWRMATVRD</sequence>
<accession>A0ABV2RFK2</accession>
<reference evidence="2 3" key="1">
    <citation type="submission" date="2024-06" db="EMBL/GenBank/DDBJ databases">
        <title>Sorghum-associated microbial communities from plants grown in Nebraska, USA.</title>
        <authorList>
            <person name="Schachtman D."/>
        </authorList>
    </citation>
    <scope>NUCLEOTIDE SEQUENCE [LARGE SCALE GENOMIC DNA]</scope>
    <source>
        <strain evidence="2 3">2814</strain>
    </source>
</reference>
<keyword evidence="1" id="KW-0472">Membrane</keyword>
<comment type="caution">
    <text evidence="2">The sequence shown here is derived from an EMBL/GenBank/DDBJ whole genome shotgun (WGS) entry which is preliminary data.</text>
</comment>
<evidence type="ECO:0000313" key="2">
    <source>
        <dbReference type="EMBL" id="MET4685371.1"/>
    </source>
</evidence>
<dbReference type="Pfam" id="PF22564">
    <property type="entry name" value="HAAS"/>
    <property type="match status" value="1"/>
</dbReference>
<keyword evidence="3" id="KW-1185">Reference proteome</keyword>
<dbReference type="RefSeq" id="WP_354090340.1">
    <property type="nucleotide sequence ID" value="NZ_JBEPTF010000006.1"/>
</dbReference>
<gene>
    <name evidence="2" type="ORF">ABIE19_003322</name>
</gene>
<feature type="transmembrane region" description="Helical" evidence="1">
    <location>
        <begin position="97"/>
        <end position="116"/>
    </location>
</feature>
<evidence type="ECO:0000256" key="1">
    <source>
        <dbReference type="SAM" id="Phobius"/>
    </source>
</evidence>
<organism evidence="2 3">
    <name type="scientific">Brevundimonas faecalis</name>
    <dbReference type="NCBI Taxonomy" id="947378"/>
    <lineage>
        <taxon>Bacteria</taxon>
        <taxon>Pseudomonadati</taxon>
        <taxon>Pseudomonadota</taxon>
        <taxon>Alphaproteobacteria</taxon>
        <taxon>Caulobacterales</taxon>
        <taxon>Caulobacteraceae</taxon>
        <taxon>Brevundimonas</taxon>
    </lineage>
</organism>
<dbReference type="EMBL" id="JBEPTF010000006">
    <property type="protein sequence ID" value="MET4685371.1"/>
    <property type="molecule type" value="Genomic_DNA"/>
</dbReference>
<keyword evidence="1" id="KW-1133">Transmembrane helix</keyword>
<feature type="transmembrane region" description="Helical" evidence="1">
    <location>
        <begin position="285"/>
        <end position="309"/>
    </location>
</feature>
<feature type="transmembrane region" description="Helical" evidence="1">
    <location>
        <begin position="212"/>
        <end position="232"/>
    </location>
</feature>
<evidence type="ECO:0000313" key="3">
    <source>
        <dbReference type="Proteomes" id="UP001549313"/>
    </source>
</evidence>
<proteinExistence type="predicted"/>
<dbReference type="Proteomes" id="UP001549313">
    <property type="component" value="Unassembled WGS sequence"/>
</dbReference>
<name>A0ABV2RFK2_9CAUL</name>